<evidence type="ECO:0000313" key="2">
    <source>
        <dbReference type="EMBL" id="EPD33352.1"/>
    </source>
</evidence>
<dbReference type="SUPFAM" id="SSF53474">
    <property type="entry name" value="alpha/beta-Hydrolases"/>
    <property type="match status" value="1"/>
</dbReference>
<dbReference type="InterPro" id="IPR029058">
    <property type="entry name" value="AB_hydrolase_fold"/>
</dbReference>
<accession>S2WL30</accession>
<dbReference type="HOGENOM" id="CLU_012236_1_0_11"/>
<proteinExistence type="predicted"/>
<name>S2WL30_9ACTN</name>
<dbReference type="AlphaFoldDB" id="S2WL30"/>
<evidence type="ECO:0000259" key="1">
    <source>
        <dbReference type="Pfam" id="PF00326"/>
    </source>
</evidence>
<dbReference type="InterPro" id="IPR001375">
    <property type="entry name" value="Peptidase_S9_cat"/>
</dbReference>
<sequence>MTSIGTWSSTFSIDDVLSASVSISSVVADSGSLYWLESLPMQDGRTTIKRMMSGEVVELTPDFDVRSRLYSYGGGAYDVDAGRVVFVSDETLWLLDGDELTKLTDQPIKLGGVKIFMDCVYAVQEDEDENSSIVEINLKTKRLKQIVCDADFYANPVPGPDRLLAWTQWQQPAMPWDSSCLFFSKLRETGRLPKLVAGKPGSGLDGVSVQHPRWQSDGSLVYVSDESGYYNLHRMDDGGRVEALHNEPYDFDIPQWIATNAAHAPLGDGQLVSLRVEGKAWLGLLKNGQTTKLLQVSEVDSIDSDGDFGYAIVHRSDLGPAIIKVSASGKTEIIYEIKISHSSDEISVAKSLIFEGPRGRAQAWFYAPQNPKHTADQLPPVLVLAHSGPTLFRTDQYDPQVQFWTSRGFAVLDVNYSGSAGFGREFRNRLRESWTIADRDDVIAGLEMAVNKGLVNGKKAIISGSSAGGLTVFSALAHSDAFAGGISRYGVADLSAMVGGPKFEARYLDSLVGQWPEEKQRYEQRSPINSVSRISCPMLILQGSEDPIVPLKQSEGMTEALRDAGVEVELIVFENESHGFRGSQARKDSLEAQYRFAVRVLKLD</sequence>
<evidence type="ECO:0000313" key="3">
    <source>
        <dbReference type="Proteomes" id="UP000014417"/>
    </source>
</evidence>
<dbReference type="Proteomes" id="UP000014417">
    <property type="component" value="Unassembled WGS sequence"/>
</dbReference>
<dbReference type="EMBL" id="AGZR01000005">
    <property type="protein sequence ID" value="EPD33352.1"/>
    <property type="molecule type" value="Genomic_DNA"/>
</dbReference>
<reference evidence="2 3" key="1">
    <citation type="submission" date="2013-04" db="EMBL/GenBank/DDBJ databases">
        <title>The Genome Sequence of Propionimicrobium lymphophilum ACS-093-V-SCH5.</title>
        <authorList>
            <consortium name="The Broad Institute Genomics Platform"/>
            <person name="Earl A."/>
            <person name="Ward D."/>
            <person name="Feldgarden M."/>
            <person name="Gevers D."/>
            <person name="Saerens B."/>
            <person name="Vaneechoutte M."/>
            <person name="Walker B."/>
            <person name="Young S."/>
            <person name="Zeng Q."/>
            <person name="Gargeya S."/>
            <person name="Fitzgerald M."/>
            <person name="Haas B."/>
            <person name="Abouelleil A."/>
            <person name="Allen A.W."/>
            <person name="Alvarado L."/>
            <person name="Arachchi H.M."/>
            <person name="Berlin A.M."/>
            <person name="Chapman S.B."/>
            <person name="Gainer-Dewar J."/>
            <person name="Goldberg J."/>
            <person name="Griggs A."/>
            <person name="Gujja S."/>
            <person name="Hansen M."/>
            <person name="Howarth C."/>
            <person name="Imamovic A."/>
            <person name="Ireland A."/>
            <person name="Larimer J."/>
            <person name="McCowan C."/>
            <person name="Murphy C."/>
            <person name="Pearson M."/>
            <person name="Poon T.W."/>
            <person name="Priest M."/>
            <person name="Roberts A."/>
            <person name="Saif S."/>
            <person name="Shea T."/>
            <person name="Sisk P."/>
            <person name="Sykes S."/>
            <person name="Wortman J."/>
            <person name="Nusbaum C."/>
            <person name="Birren B."/>
        </authorList>
    </citation>
    <scope>NUCLEOTIDE SEQUENCE [LARGE SCALE GENOMIC DNA]</scope>
    <source>
        <strain evidence="2 3">ACS-093-V-SCH5</strain>
    </source>
</reference>
<dbReference type="GO" id="GO:0006508">
    <property type="term" value="P:proteolysis"/>
    <property type="evidence" value="ECO:0007669"/>
    <property type="project" value="InterPro"/>
</dbReference>
<feature type="domain" description="Peptidase S9 prolyl oligopeptidase catalytic" evidence="1">
    <location>
        <begin position="397"/>
        <end position="602"/>
    </location>
</feature>
<organism evidence="2 3">
    <name type="scientific">Propionimicrobium lymphophilum ACS-093-V-SCH5</name>
    <dbReference type="NCBI Taxonomy" id="883161"/>
    <lineage>
        <taxon>Bacteria</taxon>
        <taxon>Bacillati</taxon>
        <taxon>Actinomycetota</taxon>
        <taxon>Actinomycetes</taxon>
        <taxon>Propionibacteriales</taxon>
        <taxon>Propionibacteriaceae</taxon>
        <taxon>Propionimicrobium</taxon>
    </lineage>
</organism>
<dbReference type="RefSeq" id="WP_016455726.1">
    <property type="nucleotide sequence ID" value="NZ_KE150269.1"/>
</dbReference>
<dbReference type="GO" id="GO:0008236">
    <property type="term" value="F:serine-type peptidase activity"/>
    <property type="evidence" value="ECO:0007669"/>
    <property type="project" value="InterPro"/>
</dbReference>
<dbReference type="STRING" id="883161.HMPREF9306_00892"/>
<dbReference type="SUPFAM" id="SSF69304">
    <property type="entry name" value="Tricorn protease N-terminal domain"/>
    <property type="match status" value="1"/>
</dbReference>
<dbReference type="OrthoDB" id="128799at2"/>
<dbReference type="Gene3D" id="3.40.50.1820">
    <property type="entry name" value="alpha/beta hydrolase"/>
    <property type="match status" value="1"/>
</dbReference>
<protein>
    <recommendedName>
        <fullName evidence="1">Peptidase S9 prolyl oligopeptidase catalytic domain-containing protein</fullName>
    </recommendedName>
</protein>
<dbReference type="InterPro" id="IPR050585">
    <property type="entry name" value="Xaa-Pro_dipeptidyl-ppase/CocE"/>
</dbReference>
<dbReference type="PATRIC" id="fig|883161.3.peg.887"/>
<comment type="caution">
    <text evidence="2">The sequence shown here is derived from an EMBL/GenBank/DDBJ whole genome shotgun (WGS) entry which is preliminary data.</text>
</comment>
<gene>
    <name evidence="2" type="ORF">HMPREF9306_00892</name>
</gene>
<dbReference type="PANTHER" id="PTHR43056:SF5">
    <property type="entry name" value="PEPTIDASE S9 PROLYL OLIGOPEPTIDASE CATALYTIC DOMAIN-CONTAINING PROTEIN"/>
    <property type="match status" value="1"/>
</dbReference>
<dbReference type="Pfam" id="PF00326">
    <property type="entry name" value="Peptidase_S9"/>
    <property type="match status" value="1"/>
</dbReference>
<keyword evidence="3" id="KW-1185">Reference proteome</keyword>
<dbReference type="PANTHER" id="PTHR43056">
    <property type="entry name" value="PEPTIDASE S9 PROLYL OLIGOPEPTIDASE"/>
    <property type="match status" value="1"/>
</dbReference>